<evidence type="ECO:0000313" key="2">
    <source>
        <dbReference type="Proteomes" id="UP000234661"/>
    </source>
</evidence>
<evidence type="ECO:0000313" key="1">
    <source>
        <dbReference type="EMBL" id="PLM53428.1"/>
    </source>
</evidence>
<proteinExistence type="predicted"/>
<comment type="caution">
    <text evidence="1">The sequence shown here is derived from an EMBL/GenBank/DDBJ whole genome shotgun (WGS) entry which is preliminary data.</text>
</comment>
<name>A0A2J4YRG9_9ENTR</name>
<protein>
    <submittedName>
        <fullName evidence="1">Type II secretion system protein GspC</fullName>
    </submittedName>
</protein>
<dbReference type="Proteomes" id="UP000234661">
    <property type="component" value="Unassembled WGS sequence"/>
</dbReference>
<feature type="non-terminal residue" evidence="1">
    <location>
        <position position="1"/>
    </location>
</feature>
<accession>A0A2J4YRG9</accession>
<dbReference type="EMBL" id="PIET01001005">
    <property type="protein sequence ID" value="PLM53428.1"/>
    <property type="molecule type" value="Genomic_DNA"/>
</dbReference>
<dbReference type="Gene3D" id="2.30.42.10">
    <property type="match status" value="1"/>
</dbReference>
<sequence length="63" mass="7196">NRDLFYQSGLQDNDLAIVLNGMDLRDTQQAQQALKQLAELSELNLTVERDGKRQNIYFVPGDD</sequence>
<dbReference type="SUPFAM" id="SSF50156">
    <property type="entry name" value="PDZ domain-like"/>
    <property type="match status" value="1"/>
</dbReference>
<organism evidence="1 2">
    <name type="scientific">Klebsiella michiganensis</name>
    <dbReference type="NCBI Taxonomy" id="1134687"/>
    <lineage>
        <taxon>Bacteria</taxon>
        <taxon>Pseudomonadati</taxon>
        <taxon>Pseudomonadota</taxon>
        <taxon>Gammaproteobacteria</taxon>
        <taxon>Enterobacterales</taxon>
        <taxon>Enterobacteriaceae</taxon>
        <taxon>Klebsiella/Raoultella group</taxon>
        <taxon>Klebsiella</taxon>
    </lineage>
</organism>
<reference evidence="1 2" key="1">
    <citation type="submission" date="2017-11" db="EMBL/GenBank/DDBJ databases">
        <authorList>
            <person name="Han C.G."/>
        </authorList>
    </citation>
    <scope>NUCLEOTIDE SEQUENCE [LARGE SCALE GENOMIC DNA]</scope>
    <source>
        <strain evidence="1 2">A2</strain>
    </source>
</reference>
<reference evidence="1 2" key="2">
    <citation type="submission" date="2018-01" db="EMBL/GenBank/DDBJ databases">
        <title>Genomic study of Klebsiella pneumoniae.</title>
        <authorList>
            <person name="Yang Y."/>
            <person name="Bicalho R."/>
        </authorList>
    </citation>
    <scope>NUCLEOTIDE SEQUENCE [LARGE SCALE GENOMIC DNA]</scope>
    <source>
        <strain evidence="1 2">A2</strain>
    </source>
</reference>
<gene>
    <name evidence="1" type="ORF">CWM85_25290</name>
</gene>
<dbReference type="AlphaFoldDB" id="A0A2J4YRG9"/>
<dbReference type="InterPro" id="IPR036034">
    <property type="entry name" value="PDZ_sf"/>
</dbReference>